<dbReference type="AlphaFoldDB" id="A0A1A9MW67"/>
<gene>
    <name evidence="2" type="ORF">A6V36_18365</name>
    <name evidence="1" type="ORF">A6V37_10545</name>
</gene>
<evidence type="ECO:0000313" key="4">
    <source>
        <dbReference type="Proteomes" id="UP000078116"/>
    </source>
</evidence>
<dbReference type="EMBL" id="LXJZ01000020">
    <property type="protein sequence ID" value="OAJ63450.1"/>
    <property type="molecule type" value="Genomic_DNA"/>
</dbReference>
<keyword evidence="3" id="KW-1185">Reference proteome</keyword>
<comment type="caution">
    <text evidence="1">The sequence shown here is derived from an EMBL/GenBank/DDBJ whole genome shotgun (WGS) entry which is preliminary data.</text>
</comment>
<evidence type="ECO:0000313" key="3">
    <source>
        <dbReference type="Proteomes" id="UP000077961"/>
    </source>
</evidence>
<dbReference type="EMBL" id="LXKA01000382">
    <property type="protein sequence ID" value="OAJ52086.1"/>
    <property type="molecule type" value="Genomic_DNA"/>
</dbReference>
<protein>
    <submittedName>
        <fullName evidence="1">Uncharacterized protein</fullName>
    </submittedName>
</protein>
<accession>A0A1A9MW67</accession>
<proteinExistence type="predicted"/>
<evidence type="ECO:0000313" key="1">
    <source>
        <dbReference type="EMBL" id="OAJ52086.1"/>
    </source>
</evidence>
<organism evidence="1 4">
    <name type="scientific">Paraburkholderia ginsengiterrae</name>
    <dbReference type="NCBI Taxonomy" id="1462993"/>
    <lineage>
        <taxon>Bacteria</taxon>
        <taxon>Pseudomonadati</taxon>
        <taxon>Pseudomonadota</taxon>
        <taxon>Betaproteobacteria</taxon>
        <taxon>Burkholderiales</taxon>
        <taxon>Burkholderiaceae</taxon>
        <taxon>Paraburkholderia</taxon>
    </lineage>
</organism>
<evidence type="ECO:0000313" key="2">
    <source>
        <dbReference type="EMBL" id="OAJ63450.1"/>
    </source>
</evidence>
<dbReference type="Proteomes" id="UP000078116">
    <property type="component" value="Unassembled WGS sequence"/>
</dbReference>
<dbReference type="STRING" id="1462993.A6V36_18365"/>
<dbReference type="Proteomes" id="UP000077961">
    <property type="component" value="Unassembled WGS sequence"/>
</dbReference>
<name>A0A1A9MW67_9BURK</name>
<reference evidence="3 4" key="1">
    <citation type="submission" date="2016-04" db="EMBL/GenBank/DDBJ databases">
        <title>Reclassification of Paraburkholderia panaciterrae (Farh et al. 2015) Dobritsa &amp; Samadpour 2016 as a later homotypic synonym of Paraburkholderia ginsengiterrae (Farh et al. 2015) Dobritsa &amp; Samadpour 2016.</title>
        <authorList>
            <person name="Dobritsa A.P."/>
            <person name="Kutumbaka K."/>
            <person name="Samadpour M."/>
        </authorList>
    </citation>
    <scope>NUCLEOTIDE SEQUENCE [LARGE SCALE GENOMIC DNA]</scope>
    <source>
        <strain evidence="1 4">DCY85</strain>
        <strain evidence="2 3">DCY85-1</strain>
    </source>
</reference>
<sequence length="68" mass="8022">MTFPRLPVEDRPRAYRPLAMFRLADPMIPILVMTRAFLVAAPGAYMQDTIDLQLRYKDWSRQGCRHQE</sequence>